<evidence type="ECO:0000313" key="2">
    <source>
        <dbReference type="Proteomes" id="UP000001693"/>
    </source>
</evidence>
<evidence type="ECO:0000313" key="1">
    <source>
        <dbReference type="EMBL" id="ACB33927.1"/>
    </source>
</evidence>
<dbReference type="RefSeq" id="WP_012346688.1">
    <property type="nucleotide sequence ID" value="NC_010524.1"/>
</dbReference>
<dbReference type="Proteomes" id="UP000001693">
    <property type="component" value="Chromosome"/>
</dbReference>
<proteinExistence type="predicted"/>
<name>B1XY26_LEPCP</name>
<dbReference type="AlphaFoldDB" id="B1XY26"/>
<accession>B1XY26</accession>
<gene>
    <name evidence="1" type="ordered locus">Lcho_1660</name>
</gene>
<dbReference type="STRING" id="395495.Lcho_1660"/>
<sequence length="103" mass="9759" precursor="true">MNPPVKIHWADAQARAVSATRRGRLAIALAAVSALGGCAVVSAAASVAGAAVSVTATVVTTGAKVVGAVVEKTVDVVAGDEPAPAAATAAASAPVASALSESR</sequence>
<dbReference type="HOGENOM" id="CLU_2260275_0_0_4"/>
<evidence type="ECO:0008006" key="3">
    <source>
        <dbReference type="Google" id="ProtNLM"/>
    </source>
</evidence>
<reference evidence="1 2" key="1">
    <citation type="submission" date="2008-03" db="EMBL/GenBank/DDBJ databases">
        <title>Complete sequence of Leptothrix cholodnii SP-6.</title>
        <authorList>
            <consortium name="US DOE Joint Genome Institute"/>
            <person name="Copeland A."/>
            <person name="Lucas S."/>
            <person name="Lapidus A."/>
            <person name="Glavina del Rio T."/>
            <person name="Dalin E."/>
            <person name="Tice H."/>
            <person name="Bruce D."/>
            <person name="Goodwin L."/>
            <person name="Pitluck S."/>
            <person name="Chertkov O."/>
            <person name="Brettin T."/>
            <person name="Detter J.C."/>
            <person name="Han C."/>
            <person name="Kuske C.R."/>
            <person name="Schmutz J."/>
            <person name="Larimer F."/>
            <person name="Land M."/>
            <person name="Hauser L."/>
            <person name="Kyrpides N."/>
            <person name="Lykidis A."/>
            <person name="Emerson D."/>
            <person name="Richardson P."/>
        </authorList>
    </citation>
    <scope>NUCLEOTIDE SEQUENCE [LARGE SCALE GENOMIC DNA]</scope>
    <source>
        <strain evidence="2">ATCC 51168 / LMG 8142 / SP-6</strain>
    </source>
</reference>
<dbReference type="KEGG" id="lch:Lcho_1660"/>
<dbReference type="EMBL" id="CP001013">
    <property type="protein sequence ID" value="ACB33927.1"/>
    <property type="molecule type" value="Genomic_DNA"/>
</dbReference>
<protein>
    <recommendedName>
        <fullName evidence="3">Lipoprotein</fullName>
    </recommendedName>
</protein>
<organism evidence="1 2">
    <name type="scientific">Leptothrix cholodnii (strain ATCC 51168 / LMG 8142 / SP-6)</name>
    <name type="common">Leptothrix discophora (strain SP-6)</name>
    <dbReference type="NCBI Taxonomy" id="395495"/>
    <lineage>
        <taxon>Bacteria</taxon>
        <taxon>Pseudomonadati</taxon>
        <taxon>Pseudomonadota</taxon>
        <taxon>Betaproteobacteria</taxon>
        <taxon>Burkholderiales</taxon>
        <taxon>Sphaerotilaceae</taxon>
        <taxon>Leptothrix</taxon>
    </lineage>
</organism>
<keyword evidence="2" id="KW-1185">Reference proteome</keyword>